<sequence>MHEYIKEHTGMDVYFCDPYSPWQRGTNENTNGLLRQFFSVER</sequence>
<name>G9X2D2_9FIRM</name>
<dbReference type="GO" id="GO:0004803">
    <property type="term" value="F:transposase activity"/>
    <property type="evidence" value="ECO:0007669"/>
    <property type="project" value="TreeGrafter"/>
</dbReference>
<proteinExistence type="predicted"/>
<dbReference type="InterPro" id="IPR051917">
    <property type="entry name" value="Transposase-Integrase"/>
</dbReference>
<dbReference type="BioCyc" id="EBAC796937-HMP:GMGH-2325-MONOMER"/>
<dbReference type="HOGENOM" id="CLU_3255443_0_0_9"/>
<dbReference type="PANTHER" id="PTHR10948">
    <property type="entry name" value="TRANSPOSASE"/>
    <property type="match status" value="1"/>
</dbReference>
<dbReference type="AlphaFoldDB" id="G9X2D2"/>
<dbReference type="GO" id="GO:0005829">
    <property type="term" value="C:cytosol"/>
    <property type="evidence" value="ECO:0007669"/>
    <property type="project" value="TreeGrafter"/>
</dbReference>
<reference evidence="1 2" key="1">
    <citation type="submission" date="2011-08" db="EMBL/GenBank/DDBJ databases">
        <title>The Genome Sequence of Eubacteriaceae bacterium ACC19a.</title>
        <authorList>
            <consortium name="The Broad Institute Genome Sequencing Platform"/>
            <person name="Earl A."/>
            <person name="Ward D."/>
            <person name="Feldgarden M."/>
            <person name="Gevers D."/>
            <person name="Sizova M."/>
            <person name="Hazen A."/>
            <person name="Epstein S."/>
            <person name="Young S.K."/>
            <person name="Zeng Q."/>
            <person name="Gargeya S."/>
            <person name="Fitzgerald M."/>
            <person name="Haas B."/>
            <person name="Abouelleil A."/>
            <person name="Alvarado L."/>
            <person name="Arachchi H.M."/>
            <person name="Berlin A."/>
            <person name="Brown A."/>
            <person name="Chapman S.B."/>
            <person name="Chen Z."/>
            <person name="Dunbar C."/>
            <person name="Freedman E."/>
            <person name="Gearin G."/>
            <person name="Gellesch M."/>
            <person name="Goldberg J."/>
            <person name="Griggs A."/>
            <person name="Gujja S."/>
            <person name="Heiman D."/>
            <person name="Howarth C."/>
            <person name="Larson L."/>
            <person name="Lui A."/>
            <person name="MacDonald P.J.P."/>
            <person name="Montmayeur A."/>
            <person name="Murphy C."/>
            <person name="Neiman D."/>
            <person name="Pearson M."/>
            <person name="Priest M."/>
            <person name="Roberts A."/>
            <person name="Saif S."/>
            <person name="Shea T."/>
            <person name="Shenoy N."/>
            <person name="Sisk P."/>
            <person name="Stolte C."/>
            <person name="Sykes S."/>
            <person name="Wortman J."/>
            <person name="Nusbaum C."/>
            <person name="Birren B."/>
        </authorList>
    </citation>
    <scope>NUCLEOTIDE SEQUENCE [LARGE SCALE GENOMIC DNA]</scope>
    <source>
        <strain evidence="1 2">ACC19a</strain>
    </source>
</reference>
<gene>
    <name evidence="1" type="ORF">HMPREF9629_02271</name>
</gene>
<protein>
    <recommendedName>
        <fullName evidence="3">Integrase catalytic domain-containing protein</fullName>
    </recommendedName>
</protein>
<dbReference type="GO" id="GO:0032196">
    <property type="term" value="P:transposition"/>
    <property type="evidence" value="ECO:0007669"/>
    <property type="project" value="TreeGrafter"/>
</dbReference>
<evidence type="ECO:0008006" key="3">
    <source>
        <dbReference type="Google" id="ProtNLM"/>
    </source>
</evidence>
<comment type="caution">
    <text evidence="1">The sequence shown here is derived from an EMBL/GenBank/DDBJ whole genome shotgun (WGS) entry which is preliminary data.</text>
</comment>
<dbReference type="InterPro" id="IPR012337">
    <property type="entry name" value="RNaseH-like_sf"/>
</dbReference>
<evidence type="ECO:0000313" key="1">
    <source>
        <dbReference type="EMBL" id="EHL12557.1"/>
    </source>
</evidence>
<dbReference type="SUPFAM" id="SSF53098">
    <property type="entry name" value="Ribonuclease H-like"/>
    <property type="match status" value="1"/>
</dbReference>
<evidence type="ECO:0000313" key="2">
    <source>
        <dbReference type="Proteomes" id="UP000006437"/>
    </source>
</evidence>
<dbReference type="Proteomes" id="UP000006437">
    <property type="component" value="Unassembled WGS sequence"/>
</dbReference>
<organism evidence="1 2">
    <name type="scientific">Peptoanaerobacter stomatis</name>
    <dbReference type="NCBI Taxonomy" id="796937"/>
    <lineage>
        <taxon>Bacteria</taxon>
        <taxon>Bacillati</taxon>
        <taxon>Bacillota</taxon>
        <taxon>Clostridia</taxon>
        <taxon>Peptostreptococcales</taxon>
        <taxon>Filifactoraceae</taxon>
        <taxon>Peptoanaerobacter</taxon>
    </lineage>
</organism>
<dbReference type="PATRIC" id="fig|796937.3.peg.1777"/>
<dbReference type="PANTHER" id="PTHR10948:SF23">
    <property type="entry name" value="TRANSPOSASE INSI FOR INSERTION SEQUENCE ELEMENT IS30A-RELATED"/>
    <property type="match status" value="1"/>
</dbReference>
<accession>G9X2D2</accession>
<dbReference type="EMBL" id="AFZE01000051">
    <property type="protein sequence ID" value="EHL12557.1"/>
    <property type="molecule type" value="Genomic_DNA"/>
</dbReference>